<dbReference type="EMBL" id="JAPQFJ010000007">
    <property type="protein sequence ID" value="MCY6958654.1"/>
    <property type="molecule type" value="Genomic_DNA"/>
</dbReference>
<dbReference type="RefSeq" id="WP_268061072.1">
    <property type="nucleotide sequence ID" value="NZ_JAPQFJ010000007.1"/>
</dbReference>
<comment type="caution">
    <text evidence="1">The sequence shown here is derived from an EMBL/GenBank/DDBJ whole genome shotgun (WGS) entry which is preliminary data.</text>
</comment>
<dbReference type="Proteomes" id="UP001144612">
    <property type="component" value="Unassembled WGS sequence"/>
</dbReference>
<reference evidence="1" key="1">
    <citation type="submission" date="2022-12" db="EMBL/GenBank/DDBJ databases">
        <title>Clostridium sp. nov., isolated from industrial wastewater.</title>
        <authorList>
            <person name="Jiayan W."/>
        </authorList>
    </citation>
    <scope>NUCLEOTIDE SEQUENCE</scope>
    <source>
        <strain evidence="1">ZC22-4</strain>
    </source>
</reference>
<proteinExistence type="predicted"/>
<organism evidence="1 2">
    <name type="scientific">Clostridium brassicae</name>
    <dbReference type="NCBI Taxonomy" id="2999072"/>
    <lineage>
        <taxon>Bacteria</taxon>
        <taxon>Bacillati</taxon>
        <taxon>Bacillota</taxon>
        <taxon>Clostridia</taxon>
        <taxon>Eubacteriales</taxon>
        <taxon>Clostridiaceae</taxon>
        <taxon>Clostridium</taxon>
    </lineage>
</organism>
<evidence type="ECO:0000313" key="1">
    <source>
        <dbReference type="EMBL" id="MCY6958654.1"/>
    </source>
</evidence>
<accession>A0ABT4DCA5</accession>
<sequence length="48" mass="5415">MARPWITISKLSDGVKIPSETKNSVYPMSSHSNIPIFFNGNKEWHDPG</sequence>
<evidence type="ECO:0000313" key="2">
    <source>
        <dbReference type="Proteomes" id="UP001144612"/>
    </source>
</evidence>
<gene>
    <name evidence="1" type="ORF">OW729_08560</name>
</gene>
<keyword evidence="2" id="KW-1185">Reference proteome</keyword>
<protein>
    <submittedName>
        <fullName evidence="1">Uncharacterized protein</fullName>
    </submittedName>
</protein>
<name>A0ABT4DCA5_9CLOT</name>